<organism evidence="2 3">
    <name type="scientific">Aquibium oceanicum</name>
    <dbReference type="NCBI Taxonomy" id="1670800"/>
    <lineage>
        <taxon>Bacteria</taxon>
        <taxon>Pseudomonadati</taxon>
        <taxon>Pseudomonadota</taxon>
        <taxon>Alphaproteobacteria</taxon>
        <taxon>Hyphomicrobiales</taxon>
        <taxon>Phyllobacteriaceae</taxon>
        <taxon>Aquibium</taxon>
    </lineage>
</organism>
<dbReference type="InterPro" id="IPR013797">
    <property type="entry name" value="Maltooligo_trehalose_synth_4"/>
</dbReference>
<feature type="domain" description="Glycosyl hydrolase family 13 catalytic" evidence="1">
    <location>
        <begin position="12"/>
        <end position="747"/>
    </location>
</feature>
<dbReference type="InterPro" id="IPR012767">
    <property type="entry name" value="Trehalose_TreY"/>
</dbReference>
<evidence type="ECO:0000313" key="2">
    <source>
        <dbReference type="EMBL" id="APH70355.1"/>
    </source>
</evidence>
<dbReference type="CDD" id="cd11336">
    <property type="entry name" value="AmyAc_MTSase"/>
    <property type="match status" value="1"/>
</dbReference>
<proteinExistence type="predicted"/>
<dbReference type="PANTHER" id="PTHR10357">
    <property type="entry name" value="ALPHA-AMYLASE FAMILY MEMBER"/>
    <property type="match status" value="1"/>
</dbReference>
<dbReference type="NCBIfam" id="TIGR02401">
    <property type="entry name" value="trehalose_TreY"/>
    <property type="match status" value="1"/>
</dbReference>
<dbReference type="STRING" id="1670800.BSQ44_02380"/>
<dbReference type="GO" id="GO:0047470">
    <property type="term" value="F:(1,4)-alpha-D-glucan 1-alpha-D-glucosylmutase activity"/>
    <property type="evidence" value="ECO:0007669"/>
    <property type="project" value="TreeGrafter"/>
</dbReference>
<dbReference type="SUPFAM" id="SSF51445">
    <property type="entry name" value="(Trans)glycosidases"/>
    <property type="match status" value="1"/>
</dbReference>
<protein>
    <submittedName>
        <fullName evidence="2">Malto-oligosyltrehalose synthase</fullName>
    </submittedName>
</protein>
<dbReference type="EMBL" id="CP018171">
    <property type="protein sequence ID" value="APH70355.1"/>
    <property type="molecule type" value="Genomic_DNA"/>
</dbReference>
<dbReference type="Pfam" id="PF00128">
    <property type="entry name" value="Alpha-amylase"/>
    <property type="match status" value="1"/>
</dbReference>
<evidence type="ECO:0000313" key="3">
    <source>
        <dbReference type="Proteomes" id="UP000182840"/>
    </source>
</evidence>
<dbReference type="Gene3D" id="3.20.20.80">
    <property type="entry name" value="Glycosidases"/>
    <property type="match status" value="3"/>
</dbReference>
<dbReference type="GO" id="GO:0005992">
    <property type="term" value="P:trehalose biosynthetic process"/>
    <property type="evidence" value="ECO:0007669"/>
    <property type="project" value="TreeGrafter"/>
</dbReference>
<gene>
    <name evidence="2" type="ORF">BSQ44_02380</name>
</gene>
<accession>A0A1L3SLY2</accession>
<dbReference type="Proteomes" id="UP000182840">
    <property type="component" value="Chromosome"/>
</dbReference>
<sequence>MSIPRATYRIQFREGMDFDGAAALAPYLRRLGVSHLYASPIFTAARGSTHGYDVADHNEIDPGLGGRAGFDRLVAALKAEGLKLLLDIVPNHMAAAVENPWWRSVVEWGEQSPFAAHFDIDWSTKLTLPLLGRPYEEAIAGGDVRLDVDRQRGWLGLALGDMVLPIHPCSYEEVLSRFETPAARKIVEIAGRAAPDADEDFHAEVRRCLEDGDFVAELARASKDPGFIEQVHAEQPWELIHWQEARRRLSYRRFFEITGLAGVRVEVDAVFDDVHRLTLQLVRDGAVDGLRIDHIDGLADPTGYLQRLRREIGPDRYLVVEKILEGEEVLPPEWPVDGTTGYEFIASVADLFADAGGSDALSDAYRDLAQKPVAPDEMVRKARSEMIYRNFEGELDSLARRAAAIAGTGGGGPAEADFKRAIGELVVAFPVYRTYGGTGGLGETDRKILEEAAKKATVDAGGEAAALETVVAILNGDSDMDGEASVFRAKFQQLTGPVMAKAVEDTFFYRYNPMIALNEVGGDPLHPPGGPERFHARMEAAAQRGDHSLLGTATHDTKRGEDARARLYALGEAPQRWSDGVARWRRQHASMIRASEGGPAPEPTVEWLVYQALAGIWPKDATRPDAGMLRSLADRVMPYLEKSLREAKLRTNWTQIDEPYESAVKDYASRLLSPDNGVFLDDFAETLEPFVAAGRVYSLAQTLLKLTAPGVPDIYQGSEGVDLSLVDPDNRRPIDFEALQRSLGGGADTFETLPRNLAHAKQKLIARVLAIRAERGALFEKGSYVPLRTSGPRGENLVAFARQDGGDALVGAVPRLILDAPRNGLAFDPEWWRETVVDLPESLSGKPLRNLLSGQSCEAGKSLEAGELLRNVPVVLLGT</sequence>
<keyword evidence="3" id="KW-1185">Reference proteome</keyword>
<dbReference type="GO" id="GO:0030980">
    <property type="term" value="P:alpha-glucan catabolic process"/>
    <property type="evidence" value="ECO:0007669"/>
    <property type="project" value="TreeGrafter"/>
</dbReference>
<dbReference type="SMART" id="SM00642">
    <property type="entry name" value="Aamy"/>
    <property type="match status" value="1"/>
</dbReference>
<dbReference type="Gene3D" id="1.10.10.470">
    <property type="entry name" value="Maltooligosyl trehalose synthase, domain 4"/>
    <property type="match status" value="1"/>
</dbReference>
<dbReference type="PANTHER" id="PTHR10357:SF216">
    <property type="entry name" value="MALTOOLIGOSYL TREHALOSE SYNTHASE-RELATED"/>
    <property type="match status" value="1"/>
</dbReference>
<dbReference type="AlphaFoldDB" id="A0A1L3SLY2"/>
<dbReference type="KEGG" id="meso:BSQ44_02380"/>
<reference evidence="3" key="1">
    <citation type="submission" date="2016-11" db="EMBL/GenBank/DDBJ databases">
        <title>Mesorhizobium oceanicum sp. nov., isolated from deep seawater in South China Sea.</title>
        <authorList>
            <person name="Fu G.-Y."/>
        </authorList>
    </citation>
    <scope>NUCLEOTIDE SEQUENCE [LARGE SCALE GENOMIC DNA]</scope>
    <source>
        <strain evidence="3">B7</strain>
    </source>
</reference>
<dbReference type="RefSeq" id="WP_072601767.1">
    <property type="nucleotide sequence ID" value="NZ_CP018171.1"/>
</dbReference>
<evidence type="ECO:0000259" key="1">
    <source>
        <dbReference type="SMART" id="SM00642"/>
    </source>
</evidence>
<dbReference type="OrthoDB" id="9761577at2"/>
<dbReference type="InterPro" id="IPR017853">
    <property type="entry name" value="GH"/>
</dbReference>
<name>A0A1L3SLY2_9HYPH</name>
<dbReference type="InterPro" id="IPR006047">
    <property type="entry name" value="GH13_cat_dom"/>
</dbReference>